<dbReference type="EMBL" id="JABSTU010000001">
    <property type="protein sequence ID" value="KAH8039399.1"/>
    <property type="molecule type" value="Genomic_DNA"/>
</dbReference>
<dbReference type="VEuPathDB" id="VectorBase:LOC119160983"/>
<gene>
    <name evidence="4" type="ORF">HPB51_006419</name>
</gene>
<protein>
    <recommendedName>
        <fullName evidence="6">Gamma-glutamyltransferase</fullName>
    </recommendedName>
</protein>
<evidence type="ECO:0000256" key="1">
    <source>
        <dbReference type="PIRSR" id="PIRSR600101-2"/>
    </source>
</evidence>
<reference evidence="4" key="1">
    <citation type="journal article" date="2020" name="Cell">
        <title>Large-Scale Comparative Analyses of Tick Genomes Elucidate Their Genetic Diversity and Vector Capacities.</title>
        <authorList>
            <consortium name="Tick Genome and Microbiome Consortium (TIGMIC)"/>
            <person name="Jia N."/>
            <person name="Wang J."/>
            <person name="Shi W."/>
            <person name="Du L."/>
            <person name="Sun Y."/>
            <person name="Zhan W."/>
            <person name="Jiang J.F."/>
            <person name="Wang Q."/>
            <person name="Zhang B."/>
            <person name="Ji P."/>
            <person name="Bell-Sakyi L."/>
            <person name="Cui X.M."/>
            <person name="Yuan T.T."/>
            <person name="Jiang B.G."/>
            <person name="Yang W.F."/>
            <person name="Lam T.T."/>
            <person name="Chang Q.C."/>
            <person name="Ding S.J."/>
            <person name="Wang X.J."/>
            <person name="Zhu J.G."/>
            <person name="Ruan X.D."/>
            <person name="Zhao L."/>
            <person name="Wei J.T."/>
            <person name="Ye R.Z."/>
            <person name="Que T.C."/>
            <person name="Du C.H."/>
            <person name="Zhou Y.H."/>
            <person name="Cheng J.X."/>
            <person name="Dai P.F."/>
            <person name="Guo W.B."/>
            <person name="Han X.H."/>
            <person name="Huang E.J."/>
            <person name="Li L.F."/>
            <person name="Wei W."/>
            <person name="Gao Y.C."/>
            <person name="Liu J.Z."/>
            <person name="Shao H.Z."/>
            <person name="Wang X."/>
            <person name="Wang C.C."/>
            <person name="Yang T.C."/>
            <person name="Huo Q.B."/>
            <person name="Li W."/>
            <person name="Chen H.Y."/>
            <person name="Chen S.E."/>
            <person name="Zhou L.G."/>
            <person name="Ni X.B."/>
            <person name="Tian J.H."/>
            <person name="Sheng Y."/>
            <person name="Liu T."/>
            <person name="Pan Y.S."/>
            <person name="Xia L.Y."/>
            <person name="Li J."/>
            <person name="Zhao F."/>
            <person name="Cao W.C."/>
        </authorList>
    </citation>
    <scope>NUCLEOTIDE SEQUENCE</scope>
    <source>
        <strain evidence="4">Rmic-2018</strain>
    </source>
</reference>
<keyword evidence="3" id="KW-0472">Membrane</keyword>
<dbReference type="PANTHER" id="PTHR11686:SF9">
    <property type="entry name" value="RE13973P"/>
    <property type="match status" value="1"/>
</dbReference>
<dbReference type="Proteomes" id="UP000821866">
    <property type="component" value="Chromosome 1"/>
</dbReference>
<dbReference type="PANTHER" id="PTHR11686">
    <property type="entry name" value="GAMMA GLUTAMYL TRANSPEPTIDASE"/>
    <property type="match status" value="1"/>
</dbReference>
<proteinExistence type="predicted"/>
<organism evidence="4 5">
    <name type="scientific">Rhipicephalus microplus</name>
    <name type="common">Cattle tick</name>
    <name type="synonym">Boophilus microplus</name>
    <dbReference type="NCBI Taxonomy" id="6941"/>
    <lineage>
        <taxon>Eukaryota</taxon>
        <taxon>Metazoa</taxon>
        <taxon>Ecdysozoa</taxon>
        <taxon>Arthropoda</taxon>
        <taxon>Chelicerata</taxon>
        <taxon>Arachnida</taxon>
        <taxon>Acari</taxon>
        <taxon>Parasitiformes</taxon>
        <taxon>Ixodida</taxon>
        <taxon>Ixodoidea</taxon>
        <taxon>Ixodidae</taxon>
        <taxon>Rhipicephalinae</taxon>
        <taxon>Rhipicephalus</taxon>
        <taxon>Boophilus</taxon>
    </lineage>
</organism>
<accession>A0A9J6EYV6</accession>
<dbReference type="GO" id="GO:0006751">
    <property type="term" value="P:glutathione catabolic process"/>
    <property type="evidence" value="ECO:0007669"/>
    <property type="project" value="InterPro"/>
</dbReference>
<keyword evidence="3" id="KW-0812">Transmembrane</keyword>
<dbReference type="InterPro" id="IPR000101">
    <property type="entry name" value="GGT_peptidase"/>
</dbReference>
<feature type="compositionally biased region" description="Polar residues" evidence="2">
    <location>
        <begin position="428"/>
        <end position="437"/>
    </location>
</feature>
<evidence type="ECO:0000313" key="5">
    <source>
        <dbReference type="Proteomes" id="UP000821866"/>
    </source>
</evidence>
<dbReference type="PRINTS" id="PR01210">
    <property type="entry name" value="GGTRANSPTASE"/>
</dbReference>
<reference evidence="4" key="2">
    <citation type="submission" date="2021-09" db="EMBL/GenBank/DDBJ databases">
        <authorList>
            <person name="Jia N."/>
            <person name="Wang J."/>
            <person name="Shi W."/>
            <person name="Du L."/>
            <person name="Sun Y."/>
            <person name="Zhan W."/>
            <person name="Jiang J."/>
            <person name="Wang Q."/>
            <person name="Zhang B."/>
            <person name="Ji P."/>
            <person name="Sakyi L.B."/>
            <person name="Cui X."/>
            <person name="Yuan T."/>
            <person name="Jiang B."/>
            <person name="Yang W."/>
            <person name="Lam T.T.-Y."/>
            <person name="Chang Q."/>
            <person name="Ding S."/>
            <person name="Wang X."/>
            <person name="Zhu J."/>
            <person name="Ruan X."/>
            <person name="Zhao L."/>
            <person name="Wei J."/>
            <person name="Que T."/>
            <person name="Du C."/>
            <person name="Cheng J."/>
            <person name="Dai P."/>
            <person name="Han X."/>
            <person name="Huang E."/>
            <person name="Gao Y."/>
            <person name="Liu J."/>
            <person name="Shao H."/>
            <person name="Ye R."/>
            <person name="Li L."/>
            <person name="Wei W."/>
            <person name="Wang X."/>
            <person name="Wang C."/>
            <person name="Huo Q."/>
            <person name="Li W."/>
            <person name="Guo W."/>
            <person name="Chen H."/>
            <person name="Chen S."/>
            <person name="Zhou L."/>
            <person name="Zhou L."/>
            <person name="Ni X."/>
            <person name="Tian J."/>
            <person name="Zhou Y."/>
            <person name="Sheng Y."/>
            <person name="Liu T."/>
            <person name="Pan Y."/>
            <person name="Xia L."/>
            <person name="Li J."/>
            <person name="Zhao F."/>
            <person name="Cao W."/>
        </authorList>
    </citation>
    <scope>NUCLEOTIDE SEQUENCE</scope>
    <source>
        <strain evidence="4">Rmic-2018</strain>
        <tissue evidence="4">Larvae</tissue>
    </source>
</reference>
<dbReference type="Pfam" id="PF01019">
    <property type="entry name" value="G_glu_transpept"/>
    <property type="match status" value="1"/>
</dbReference>
<evidence type="ECO:0008006" key="6">
    <source>
        <dbReference type="Google" id="ProtNLM"/>
    </source>
</evidence>
<keyword evidence="3" id="KW-1133">Transmembrane helix</keyword>
<comment type="caution">
    <text evidence="4">The sequence shown here is derived from an EMBL/GenBank/DDBJ whole genome shotgun (WGS) entry which is preliminary data.</text>
</comment>
<name>A0A9J6EYV6_RHIMP</name>
<dbReference type="InterPro" id="IPR029055">
    <property type="entry name" value="Ntn_hydrolases_N"/>
</dbReference>
<feature type="binding site" evidence="1">
    <location>
        <position position="159"/>
    </location>
    <ligand>
        <name>L-glutamate</name>
        <dbReference type="ChEBI" id="CHEBI:29985"/>
    </ligand>
</feature>
<evidence type="ECO:0000313" key="4">
    <source>
        <dbReference type="EMBL" id="KAH8039399.1"/>
    </source>
</evidence>
<feature type="region of interest" description="Disordered" evidence="2">
    <location>
        <begin position="420"/>
        <end position="442"/>
    </location>
</feature>
<evidence type="ECO:0000256" key="3">
    <source>
        <dbReference type="SAM" id="Phobius"/>
    </source>
</evidence>
<dbReference type="GO" id="GO:0036374">
    <property type="term" value="F:glutathione hydrolase activity"/>
    <property type="evidence" value="ECO:0007669"/>
    <property type="project" value="InterPro"/>
</dbReference>
<feature type="transmembrane region" description="Helical" evidence="3">
    <location>
        <begin position="39"/>
        <end position="63"/>
    </location>
</feature>
<dbReference type="GO" id="GO:0005886">
    <property type="term" value="C:plasma membrane"/>
    <property type="evidence" value="ECO:0007669"/>
    <property type="project" value="TreeGrafter"/>
</dbReference>
<dbReference type="SUPFAM" id="SSF56235">
    <property type="entry name" value="N-terminal nucleophile aminohydrolases (Ntn hydrolases)"/>
    <property type="match status" value="1"/>
</dbReference>
<dbReference type="AlphaFoldDB" id="A0A9J6EYV6"/>
<sequence>MATAQGRRTRRRSYVYQGYDGTPLESAHRRCTTLTARPILLCCIFLVVVAVVSATSVLVTLYAKDNLRIRCLPGPVQVEVTPSASALGNFSQWAVSTDAAPCTPVTRRIFQKGGKTVDAAIATLLCMGVVIPHSMGIGGGFIATVYSRSQKEAQVLVAREVAPAGASTDMYVNNKKGSLFGGLAVAVPGELRGYYELHQRLKGVLPWKEFGYVNDIDHSCLVTLVFGRHLKANHREIDPASFSRATQKTFTNPETGELLAEGELVTLKDLADTLEMIAENGPDYFYEGEFAERLVREVQENGKFASFVYTSNVCKHSCFQLDRRRADDAGPEELQGQVGEARDGALQGRHDHVLGTTTSEWRRPSVHLGHNGRLPAIVGFSPGRHCDHSSQICVNLFSTLLYMDVLLRSCTGRPRQAVNPAHVAEKTPTPTRSSEQAADSKGYHRTDLNHIMWRCPKHPLPPFLKRLISSEEQWEAALRSSRPATQEAILEWAERVNRHQCQGRRPQHQSRQLSRQF</sequence>
<evidence type="ECO:0000256" key="2">
    <source>
        <dbReference type="SAM" id="MobiDB-lite"/>
    </source>
</evidence>
<keyword evidence="5" id="KW-1185">Reference proteome</keyword>